<dbReference type="EMBL" id="JADIKC010000009">
    <property type="protein sequence ID" value="MBM7123120.1"/>
    <property type="molecule type" value="Genomic_DNA"/>
</dbReference>
<dbReference type="SUPFAM" id="SSF53474">
    <property type="entry name" value="alpha/beta-Hydrolases"/>
    <property type="match status" value="1"/>
</dbReference>
<dbReference type="PANTHER" id="PTHR43798:SF33">
    <property type="entry name" value="HYDROLASE, PUTATIVE (AFU_ORTHOLOGUE AFUA_2G14860)-RELATED"/>
    <property type="match status" value="1"/>
</dbReference>
<dbReference type="PRINTS" id="PR00111">
    <property type="entry name" value="ABHYDROLASE"/>
</dbReference>
<dbReference type="InterPro" id="IPR050266">
    <property type="entry name" value="AB_hydrolase_sf"/>
</dbReference>
<dbReference type="InterPro" id="IPR000639">
    <property type="entry name" value="Epox_hydrolase-like"/>
</dbReference>
<dbReference type="Proteomes" id="UP001430065">
    <property type="component" value="Unassembled WGS sequence"/>
</dbReference>
<dbReference type="InterPro" id="IPR029058">
    <property type="entry name" value="AB_hydrolase_fold"/>
</dbReference>
<organism evidence="2 3">
    <name type="scientific">Dyella kyungheensis</name>
    <dbReference type="NCBI Taxonomy" id="1242174"/>
    <lineage>
        <taxon>Bacteria</taxon>
        <taxon>Pseudomonadati</taxon>
        <taxon>Pseudomonadota</taxon>
        <taxon>Gammaproteobacteria</taxon>
        <taxon>Lysobacterales</taxon>
        <taxon>Rhodanobacteraceae</taxon>
        <taxon>Dyella</taxon>
    </lineage>
</organism>
<keyword evidence="2" id="KW-0378">Hydrolase</keyword>
<accession>A0ABS2JVT0</accession>
<reference evidence="2 3" key="1">
    <citation type="submission" date="2020-10" db="EMBL/GenBank/DDBJ databases">
        <title>Phylogeny of dyella-like bacteria.</title>
        <authorList>
            <person name="Fu J."/>
        </authorList>
    </citation>
    <scope>NUCLEOTIDE SEQUENCE [LARGE SCALE GENOMIC DNA]</scope>
    <source>
        <strain evidence="2 3">THG-B117</strain>
    </source>
</reference>
<dbReference type="RefSeq" id="WP_204637570.1">
    <property type="nucleotide sequence ID" value="NZ_CP183983.1"/>
</dbReference>
<dbReference type="Pfam" id="PF00561">
    <property type="entry name" value="Abhydrolase_1"/>
    <property type="match status" value="1"/>
</dbReference>
<dbReference type="PANTHER" id="PTHR43798">
    <property type="entry name" value="MONOACYLGLYCEROL LIPASE"/>
    <property type="match status" value="1"/>
</dbReference>
<dbReference type="Gene3D" id="3.40.50.1820">
    <property type="entry name" value="alpha/beta hydrolase"/>
    <property type="match status" value="1"/>
</dbReference>
<proteinExistence type="predicted"/>
<comment type="caution">
    <text evidence="2">The sequence shown here is derived from an EMBL/GenBank/DDBJ whole genome shotgun (WGS) entry which is preliminary data.</text>
</comment>
<feature type="domain" description="AB hydrolase-1" evidence="1">
    <location>
        <begin position="30"/>
        <end position="151"/>
    </location>
</feature>
<evidence type="ECO:0000313" key="2">
    <source>
        <dbReference type="EMBL" id="MBM7123120.1"/>
    </source>
</evidence>
<dbReference type="GO" id="GO:0016787">
    <property type="term" value="F:hydrolase activity"/>
    <property type="evidence" value="ECO:0007669"/>
    <property type="project" value="UniProtKB-KW"/>
</dbReference>
<sequence length="259" mass="28366">MDSSPSMYRFLRLRGHRVAYRAYGDPNGEPVVLLHAFASQSGSWSHTAEALAQQGFRVIAPDLRGHGRSDWTPTYSLADFEDDLSDLLDALGLGAINLIGHSLGGHLALKLATHQPERIRRLVIEAAPVPPRDVADATALAAAQAGPAWQRSLRLLGLGRLLRLMLLRQFDLRAARTVLPELRAPMPAWWSRLSTLRAPCLLLASHDDGFVSSRLPLLAAQIPHAVTRRFGSGHRLHGEHTAAFLAEVIPFVTPPVYAE</sequence>
<protein>
    <submittedName>
        <fullName evidence="2">Alpha/beta fold hydrolase</fullName>
    </submittedName>
</protein>
<dbReference type="InterPro" id="IPR000073">
    <property type="entry name" value="AB_hydrolase_1"/>
</dbReference>
<dbReference type="PRINTS" id="PR00412">
    <property type="entry name" value="EPOXHYDRLASE"/>
</dbReference>
<name>A0ABS2JVT0_9GAMM</name>
<evidence type="ECO:0000259" key="1">
    <source>
        <dbReference type="Pfam" id="PF00561"/>
    </source>
</evidence>
<keyword evidence="3" id="KW-1185">Reference proteome</keyword>
<evidence type="ECO:0000313" key="3">
    <source>
        <dbReference type="Proteomes" id="UP001430065"/>
    </source>
</evidence>
<gene>
    <name evidence="2" type="ORF">ISP20_18275</name>
</gene>